<feature type="region of interest" description="Disordered" evidence="7">
    <location>
        <begin position="1"/>
        <end position="211"/>
    </location>
</feature>
<evidence type="ECO:0000256" key="6">
    <source>
        <dbReference type="PROSITE-ProRule" id="PRU10141"/>
    </source>
</evidence>
<evidence type="ECO:0000259" key="8">
    <source>
        <dbReference type="PROSITE" id="PS50011"/>
    </source>
</evidence>
<dbReference type="InterPro" id="IPR017441">
    <property type="entry name" value="Protein_kinase_ATP_BS"/>
</dbReference>
<dbReference type="PANTHER" id="PTHR45832">
    <property type="entry name" value="SERINE/THREONINE-PROTEIN KINASE SAMKA-RELATED-RELATED"/>
    <property type="match status" value="1"/>
</dbReference>
<evidence type="ECO:0000256" key="7">
    <source>
        <dbReference type="SAM" id="MobiDB-lite"/>
    </source>
</evidence>
<comment type="catalytic activity">
    <reaction evidence="4">
        <text>L-threonyl-[protein] + ATP = O-phospho-L-threonyl-[protein] + ADP + H(+)</text>
        <dbReference type="Rhea" id="RHEA:46608"/>
        <dbReference type="Rhea" id="RHEA-COMP:11060"/>
        <dbReference type="Rhea" id="RHEA-COMP:11605"/>
        <dbReference type="ChEBI" id="CHEBI:15378"/>
        <dbReference type="ChEBI" id="CHEBI:30013"/>
        <dbReference type="ChEBI" id="CHEBI:30616"/>
        <dbReference type="ChEBI" id="CHEBI:61977"/>
        <dbReference type="ChEBI" id="CHEBI:456216"/>
        <dbReference type="EC" id="2.7.11.1"/>
    </reaction>
</comment>
<feature type="compositionally biased region" description="Polar residues" evidence="7">
    <location>
        <begin position="188"/>
        <end position="198"/>
    </location>
</feature>
<feature type="domain" description="Protein kinase" evidence="8">
    <location>
        <begin position="357"/>
        <end position="468"/>
    </location>
</feature>
<dbReference type="GO" id="GO:0004674">
    <property type="term" value="F:protein serine/threonine kinase activity"/>
    <property type="evidence" value="ECO:0007669"/>
    <property type="project" value="UniProtKB-EC"/>
</dbReference>
<feature type="binding site" evidence="6">
    <location>
        <position position="386"/>
    </location>
    <ligand>
        <name>ATP</name>
        <dbReference type="ChEBI" id="CHEBI:30616"/>
    </ligand>
</feature>
<feature type="region of interest" description="Disordered" evidence="7">
    <location>
        <begin position="236"/>
        <end position="255"/>
    </location>
</feature>
<feature type="compositionally biased region" description="Pro residues" evidence="7">
    <location>
        <begin position="11"/>
        <end position="34"/>
    </location>
</feature>
<gene>
    <name evidence="9" type="ORF">PPYR1160_LOCUS665</name>
</gene>
<evidence type="ECO:0000256" key="5">
    <source>
        <dbReference type="ARBA" id="ARBA00048679"/>
    </source>
</evidence>
<evidence type="ECO:0000313" key="9">
    <source>
        <dbReference type="EMBL" id="CAD8251174.1"/>
    </source>
</evidence>
<evidence type="ECO:0000256" key="4">
    <source>
        <dbReference type="ARBA" id="ARBA00047899"/>
    </source>
</evidence>
<comment type="catalytic activity">
    <reaction evidence="5">
        <text>L-seryl-[protein] + ATP = O-phospho-L-seryl-[protein] + ADP + H(+)</text>
        <dbReference type="Rhea" id="RHEA:17989"/>
        <dbReference type="Rhea" id="RHEA-COMP:9863"/>
        <dbReference type="Rhea" id="RHEA-COMP:11604"/>
        <dbReference type="ChEBI" id="CHEBI:15378"/>
        <dbReference type="ChEBI" id="CHEBI:29999"/>
        <dbReference type="ChEBI" id="CHEBI:30616"/>
        <dbReference type="ChEBI" id="CHEBI:83421"/>
        <dbReference type="ChEBI" id="CHEBI:456216"/>
        <dbReference type="EC" id="2.7.11.1"/>
    </reaction>
</comment>
<proteinExistence type="inferred from homology"/>
<dbReference type="SUPFAM" id="SSF56112">
    <property type="entry name" value="Protein kinase-like (PK-like)"/>
    <property type="match status" value="1"/>
</dbReference>
<feature type="compositionally biased region" description="Pro residues" evidence="7">
    <location>
        <begin position="133"/>
        <end position="142"/>
    </location>
</feature>
<dbReference type="Pfam" id="PF00786">
    <property type="entry name" value="PBD"/>
    <property type="match status" value="1"/>
</dbReference>
<comment type="similarity">
    <text evidence="1">Belongs to the protein kinase superfamily. STE Ser/Thr protein kinase family. STE20 subfamily.</text>
</comment>
<dbReference type="PROSITE" id="PS50011">
    <property type="entry name" value="PROTEIN_KINASE_DOM"/>
    <property type="match status" value="1"/>
</dbReference>
<dbReference type="PANTHER" id="PTHR45832:SF22">
    <property type="entry name" value="SERINE_THREONINE-PROTEIN KINASE SAMKA-RELATED"/>
    <property type="match status" value="1"/>
</dbReference>
<feature type="compositionally biased region" description="Basic residues" evidence="7">
    <location>
        <begin position="1"/>
        <end position="10"/>
    </location>
</feature>
<dbReference type="InterPro" id="IPR000095">
    <property type="entry name" value="CRIB_dom"/>
</dbReference>
<dbReference type="AlphaFoldDB" id="A0A7R9U340"/>
<evidence type="ECO:0000256" key="3">
    <source>
        <dbReference type="ARBA" id="ARBA00022840"/>
    </source>
</evidence>
<dbReference type="Gene3D" id="1.10.510.10">
    <property type="entry name" value="Transferase(Phosphotransferase) domain 1"/>
    <property type="match status" value="1"/>
</dbReference>
<dbReference type="Gene3D" id="3.90.810.10">
    <property type="entry name" value="CRIB domain"/>
    <property type="match status" value="1"/>
</dbReference>
<keyword evidence="3 6" id="KW-0067">ATP-binding</keyword>
<dbReference type="Pfam" id="PF00069">
    <property type="entry name" value="Pkinase"/>
    <property type="match status" value="1"/>
</dbReference>
<dbReference type="InterPro" id="IPR011009">
    <property type="entry name" value="Kinase-like_dom_sf"/>
</dbReference>
<dbReference type="InterPro" id="IPR051931">
    <property type="entry name" value="PAK3-like"/>
</dbReference>
<organism evidence="9">
    <name type="scientific">Pinguiococcus pyrenoidosus</name>
    <dbReference type="NCBI Taxonomy" id="172671"/>
    <lineage>
        <taxon>Eukaryota</taxon>
        <taxon>Sar</taxon>
        <taxon>Stramenopiles</taxon>
        <taxon>Ochrophyta</taxon>
        <taxon>Pinguiophyceae</taxon>
        <taxon>Pinguiochrysidales</taxon>
        <taxon>Pinguiochrysidaceae</taxon>
        <taxon>Pinguiococcus</taxon>
    </lineage>
</organism>
<sequence>MASTTQKKRAPPPFRPPPAPLGGRPSPPPGPPPLGGQRNSTTASPPILRPGDSDAKPPTPLERVSETQRDASPRSRAARPAPPSDSPPVPPELLSKQLPGRTRLQPENELRWSQPSMYGTTKAEGRGNGVRKAPPPPPPPVQPGLQEEPVGIYPGVSPVNTAGHAFNEPRANASSPSRVPWRDDRESSVSGSRPTVTSPGAGFRKPPLPVSARRHTMSDKVRGMVTGFGSALTRSLLGGRDRGSSTDSTGSIGTMSAPDIQITGPFNVQHHHHVTVDKHTKKLTGLPAEWQVLIDAFFSEEEQSSCGENIEQAVRFHMGASSSTLASHVSHVMPRKSFVEEEIKRVEFRRDRLEDEYKPVRRIGKGSSGEVFEVEHMVTGKRYALKRCTVSDSEDVTLEDLKQEIALQCQSEHENIVAFHEVFINEAEDTISMVLDLCKYGGLNRVIAKGGWEFPEEHIAYVCRAVGF</sequence>
<dbReference type="InterPro" id="IPR036936">
    <property type="entry name" value="CRIB_dom_sf"/>
</dbReference>
<dbReference type="SMART" id="SM00285">
    <property type="entry name" value="PBD"/>
    <property type="match status" value="1"/>
</dbReference>
<protein>
    <recommendedName>
        <fullName evidence="8">Protein kinase domain-containing protein</fullName>
    </recommendedName>
</protein>
<accession>A0A7R9U340</accession>
<keyword evidence="2 6" id="KW-0547">Nucleotide-binding</keyword>
<dbReference type="InterPro" id="IPR000719">
    <property type="entry name" value="Prot_kinase_dom"/>
</dbReference>
<evidence type="ECO:0000256" key="2">
    <source>
        <dbReference type="ARBA" id="ARBA00022741"/>
    </source>
</evidence>
<dbReference type="EMBL" id="HBEA01000904">
    <property type="protein sequence ID" value="CAD8251174.1"/>
    <property type="molecule type" value="Transcribed_RNA"/>
</dbReference>
<evidence type="ECO:0000256" key="1">
    <source>
        <dbReference type="ARBA" id="ARBA00008874"/>
    </source>
</evidence>
<dbReference type="GO" id="GO:0005524">
    <property type="term" value="F:ATP binding"/>
    <property type="evidence" value="ECO:0007669"/>
    <property type="project" value="UniProtKB-UniRule"/>
</dbReference>
<name>A0A7R9U340_9STRA</name>
<reference evidence="9" key="1">
    <citation type="submission" date="2021-01" db="EMBL/GenBank/DDBJ databases">
        <authorList>
            <person name="Corre E."/>
            <person name="Pelletier E."/>
            <person name="Niang G."/>
            <person name="Scheremetjew M."/>
            <person name="Finn R."/>
            <person name="Kale V."/>
            <person name="Holt S."/>
            <person name="Cochrane G."/>
            <person name="Meng A."/>
            <person name="Brown T."/>
            <person name="Cohen L."/>
        </authorList>
    </citation>
    <scope>NUCLEOTIDE SEQUENCE</scope>
    <source>
        <strain evidence="9">CCMP2078</strain>
    </source>
</reference>
<dbReference type="PROSITE" id="PS00107">
    <property type="entry name" value="PROTEIN_KINASE_ATP"/>
    <property type="match status" value="1"/>
</dbReference>
<feature type="compositionally biased region" description="Basic and acidic residues" evidence="7">
    <location>
        <begin position="63"/>
        <end position="73"/>
    </location>
</feature>
<feature type="compositionally biased region" description="Pro residues" evidence="7">
    <location>
        <begin position="80"/>
        <end position="91"/>
    </location>
</feature>